<sequence>MAAETDPKERRPLRTGEMKTKEEFHKIFKNDHWKSMWEDAAFLKERRRGPDHHLYTWEAWQDSFNDHAAWDTAPPGPPARIEANDEPEGSTAAGLQANSAAVQAADDEAERRDAASGTSGAEGSKRTTPSGATAEAGHTKGSQDTPPCQKASSGGSKDTPTIATIGTAPANQAQPDDSEEDPDAELRQDAPVGMDEPIAGSNRWNDCLQRNAHPCGEKMDHCCCDVGSSLKGNTCVRSTKGDKDPSVVAKQIKGSRDHSSFGPCDSSRFTHKCGSGCCCSGYLEWNVQNEKCEEPPSSKGPDPGEQSLADSAPPREEDAIIPGSQTWKKTKSLNTCELREAYSCGKDRKHCCCRFGCVFIETIDKCSKCKNDAQVVLQNMIPASQLWEKRVKQGICNAKRSHPCQGLGVAAMLVGLGAKSSVSAKVKQRRTAAPHPRNQGRREMRPSKVIVEAMKEVALQKKALRSHLEAPVCVAMVADREEPP</sequence>
<keyword evidence="3" id="KW-1185">Reference proteome</keyword>
<feature type="compositionally biased region" description="Low complexity" evidence="1">
    <location>
        <begin position="92"/>
        <end position="104"/>
    </location>
</feature>
<proteinExistence type="predicted"/>
<feature type="region of interest" description="Disordered" evidence="1">
    <location>
        <begin position="66"/>
        <end position="185"/>
    </location>
</feature>
<comment type="caution">
    <text evidence="2">The sequence shown here is derived from an EMBL/GenBank/DDBJ whole genome shotgun (WGS) entry which is preliminary data.</text>
</comment>
<feature type="compositionally biased region" description="Polar residues" evidence="1">
    <location>
        <begin position="140"/>
        <end position="158"/>
    </location>
</feature>
<accession>A0A812XFT1</accession>
<feature type="compositionally biased region" description="Polar residues" evidence="1">
    <location>
        <begin position="118"/>
        <end position="131"/>
    </location>
</feature>
<evidence type="ECO:0000313" key="3">
    <source>
        <dbReference type="Proteomes" id="UP000601435"/>
    </source>
</evidence>
<feature type="compositionally biased region" description="Low complexity" evidence="1">
    <location>
        <begin position="159"/>
        <end position="170"/>
    </location>
</feature>
<evidence type="ECO:0000256" key="1">
    <source>
        <dbReference type="SAM" id="MobiDB-lite"/>
    </source>
</evidence>
<evidence type="ECO:0000313" key="2">
    <source>
        <dbReference type="EMBL" id="CAE7742205.1"/>
    </source>
</evidence>
<dbReference type="Proteomes" id="UP000601435">
    <property type="component" value="Unassembled WGS sequence"/>
</dbReference>
<feature type="region of interest" description="Disordered" evidence="1">
    <location>
        <begin position="293"/>
        <end position="319"/>
    </location>
</feature>
<gene>
    <name evidence="2" type="primary">slc10a7</name>
    <name evidence="2" type="ORF">SNEC2469_LOCUS21473</name>
</gene>
<dbReference type="EMBL" id="CAJNJA010037965">
    <property type="protein sequence ID" value="CAE7742205.1"/>
    <property type="molecule type" value="Genomic_DNA"/>
</dbReference>
<name>A0A812XFT1_9DINO</name>
<reference evidence="2" key="1">
    <citation type="submission" date="2021-02" db="EMBL/GenBank/DDBJ databases">
        <authorList>
            <person name="Dougan E. K."/>
            <person name="Rhodes N."/>
            <person name="Thang M."/>
            <person name="Chan C."/>
        </authorList>
    </citation>
    <scope>NUCLEOTIDE SEQUENCE</scope>
</reference>
<organism evidence="2 3">
    <name type="scientific">Symbiodinium necroappetens</name>
    <dbReference type="NCBI Taxonomy" id="1628268"/>
    <lineage>
        <taxon>Eukaryota</taxon>
        <taxon>Sar</taxon>
        <taxon>Alveolata</taxon>
        <taxon>Dinophyceae</taxon>
        <taxon>Suessiales</taxon>
        <taxon>Symbiodiniaceae</taxon>
        <taxon>Symbiodinium</taxon>
    </lineage>
</organism>
<dbReference type="AlphaFoldDB" id="A0A812XFT1"/>
<protein>
    <submittedName>
        <fullName evidence="2">Slc10a7 protein</fullName>
    </submittedName>
</protein>